<dbReference type="InterPro" id="IPR052638">
    <property type="entry name" value="PiggyBac_TE-derived"/>
</dbReference>
<protein>
    <submittedName>
        <fullName evidence="2">Uncharacterized protein</fullName>
    </submittedName>
</protein>
<accession>A0A0L8HDU9</accession>
<proteinExistence type="predicted"/>
<dbReference type="AlphaFoldDB" id="A0A0L8HDU9"/>
<name>A0A0L8HDU9_OCTBM</name>
<feature type="non-terminal residue" evidence="2">
    <location>
        <position position="1"/>
    </location>
</feature>
<organism evidence="2">
    <name type="scientific">Octopus bimaculoides</name>
    <name type="common">California two-spotted octopus</name>
    <dbReference type="NCBI Taxonomy" id="37653"/>
    <lineage>
        <taxon>Eukaryota</taxon>
        <taxon>Metazoa</taxon>
        <taxon>Spiralia</taxon>
        <taxon>Lophotrochozoa</taxon>
        <taxon>Mollusca</taxon>
        <taxon>Cephalopoda</taxon>
        <taxon>Coleoidea</taxon>
        <taxon>Octopodiformes</taxon>
        <taxon>Octopoda</taxon>
        <taxon>Incirrata</taxon>
        <taxon>Octopodidae</taxon>
        <taxon>Octopus</taxon>
    </lineage>
</organism>
<reference evidence="2" key="1">
    <citation type="submission" date="2015-07" db="EMBL/GenBank/DDBJ databases">
        <title>MeaNS - Measles Nucleotide Surveillance Program.</title>
        <authorList>
            <person name="Tran T."/>
            <person name="Druce J."/>
        </authorList>
    </citation>
    <scope>NUCLEOTIDE SEQUENCE</scope>
    <source>
        <strain evidence="2">UCB-OBI-ISO-001</strain>
        <tissue evidence="2">Gonad</tissue>
    </source>
</reference>
<dbReference type="STRING" id="37653.A0A0L8HDU9"/>
<dbReference type="GO" id="GO:0043565">
    <property type="term" value="F:sequence-specific DNA binding"/>
    <property type="evidence" value="ECO:0007669"/>
    <property type="project" value="TreeGrafter"/>
</dbReference>
<dbReference type="EMBL" id="KQ418460">
    <property type="protein sequence ID" value="KOF87254.1"/>
    <property type="molecule type" value="Genomic_DNA"/>
</dbReference>
<feature type="compositionally biased region" description="Polar residues" evidence="1">
    <location>
        <begin position="46"/>
        <end position="55"/>
    </location>
</feature>
<gene>
    <name evidence="2" type="ORF">OCBIM_22017178mg</name>
</gene>
<evidence type="ECO:0000256" key="1">
    <source>
        <dbReference type="SAM" id="MobiDB-lite"/>
    </source>
</evidence>
<feature type="region of interest" description="Disordered" evidence="1">
    <location>
        <begin position="36"/>
        <end position="55"/>
    </location>
</feature>
<sequence length="202" mass="23114">DGDVRNEDSCEEDLVEIRNLPGNQLLSEAFFAAEESNMRQADDGPQQPTEQDDNFQQTTTLISVTKTCKNKKSRHWNVEGMLSKEEVTKELIKYTLLFAAHKGNHTFQLSSSKMNVFIGIFLLSGYNTLPRRRLYWETESDIMKYFHAAENNELDSKRMFAKVCPFSDLLNESFIQFGSAFGPTNVSIYEAMIPYYGGHPTK</sequence>
<dbReference type="PANTHER" id="PTHR47055:SF3">
    <property type="entry name" value="PHORBOL-ESTER_DAG-TYPE DOMAIN-CONTAINING PROTEIN"/>
    <property type="match status" value="1"/>
</dbReference>
<evidence type="ECO:0000313" key="2">
    <source>
        <dbReference type="EMBL" id="KOF87254.1"/>
    </source>
</evidence>
<dbReference type="PANTHER" id="PTHR47055">
    <property type="entry name" value="DDE_TNP_1_7 DOMAIN-CONTAINING PROTEIN"/>
    <property type="match status" value="1"/>
</dbReference>